<feature type="transmembrane region" description="Helical" evidence="1">
    <location>
        <begin position="12"/>
        <end position="31"/>
    </location>
</feature>
<comment type="caution">
    <text evidence="2">The sequence shown here is derived from an EMBL/GenBank/DDBJ whole genome shotgun (WGS) entry which is preliminary data.</text>
</comment>
<proteinExistence type="predicted"/>
<name>A0A6M0Q915_9BACI</name>
<accession>A0A6M0Q915</accession>
<organism evidence="2 3">
    <name type="scientific">Bacillus mesophilus</name>
    <dbReference type="NCBI Taxonomy" id="1808955"/>
    <lineage>
        <taxon>Bacteria</taxon>
        <taxon>Bacillati</taxon>
        <taxon>Bacillota</taxon>
        <taxon>Bacilli</taxon>
        <taxon>Bacillales</taxon>
        <taxon>Bacillaceae</taxon>
        <taxon>Bacillus</taxon>
    </lineage>
</organism>
<reference evidence="2 3" key="1">
    <citation type="submission" date="2020-02" db="EMBL/GenBank/DDBJ databases">
        <title>Bacillus aquiflavi sp. nov., isolated from yellow water of strong flavor Chinese baijiu in Yibin region of China.</title>
        <authorList>
            <person name="Xie J."/>
        </authorList>
    </citation>
    <scope>NUCLEOTIDE SEQUENCE [LARGE SCALE GENOMIC DNA]</scope>
    <source>
        <strain evidence="2 3">SA4</strain>
    </source>
</reference>
<evidence type="ECO:0000313" key="3">
    <source>
        <dbReference type="Proteomes" id="UP000481043"/>
    </source>
</evidence>
<sequence>MRRRRKPINPIAIIGMIVIPLLIFGAYSLVFSSNKAEQLVENFYTYEQQGNFSESWELFHPIMKEKFTQGGYIQDRAHVFIGHFGADTFSYEIAKPTKIKDWKMSKDTEPFKVAHKYLVTTSYKGKYGAFHFIQEVYVVKGEENEWNIVWDYNK</sequence>
<protein>
    <recommendedName>
        <fullName evidence="4">DUF4878 domain-containing protein</fullName>
    </recommendedName>
</protein>
<evidence type="ECO:0000256" key="1">
    <source>
        <dbReference type="SAM" id="Phobius"/>
    </source>
</evidence>
<dbReference type="AlphaFoldDB" id="A0A6M0Q915"/>
<keyword evidence="1" id="KW-1133">Transmembrane helix</keyword>
<keyword evidence="1" id="KW-0472">Membrane</keyword>
<keyword evidence="3" id="KW-1185">Reference proteome</keyword>
<dbReference type="SUPFAM" id="SSF54427">
    <property type="entry name" value="NTF2-like"/>
    <property type="match status" value="1"/>
</dbReference>
<keyword evidence="1" id="KW-0812">Transmembrane</keyword>
<dbReference type="InterPro" id="IPR032710">
    <property type="entry name" value="NTF2-like_dom_sf"/>
</dbReference>
<dbReference type="Proteomes" id="UP000481043">
    <property type="component" value="Unassembled WGS sequence"/>
</dbReference>
<evidence type="ECO:0000313" key="2">
    <source>
        <dbReference type="EMBL" id="NEY72832.1"/>
    </source>
</evidence>
<evidence type="ECO:0008006" key="4">
    <source>
        <dbReference type="Google" id="ProtNLM"/>
    </source>
</evidence>
<gene>
    <name evidence="2" type="ORF">G4D63_13930</name>
</gene>
<dbReference type="RefSeq" id="WP_163180313.1">
    <property type="nucleotide sequence ID" value="NZ_JAAIWM010000005.1"/>
</dbReference>
<dbReference type="EMBL" id="JAAIWM010000005">
    <property type="protein sequence ID" value="NEY72832.1"/>
    <property type="molecule type" value="Genomic_DNA"/>
</dbReference>